<keyword evidence="1" id="KW-1133">Transmembrane helix</keyword>
<dbReference type="EMBL" id="JAMYJR010000051">
    <property type="protein sequence ID" value="MCO8276776.1"/>
    <property type="molecule type" value="Genomic_DNA"/>
</dbReference>
<protein>
    <submittedName>
        <fullName evidence="2">Uncharacterized protein</fullName>
    </submittedName>
</protein>
<accession>A0ABT1E4P6</accession>
<gene>
    <name evidence="2" type="ORF">M1L60_39975</name>
</gene>
<dbReference type="RefSeq" id="WP_253242802.1">
    <property type="nucleotide sequence ID" value="NZ_JAMYJR010000051.1"/>
</dbReference>
<proteinExistence type="predicted"/>
<comment type="caution">
    <text evidence="2">The sequence shown here is derived from an EMBL/GenBank/DDBJ whole genome shotgun (WGS) entry which is preliminary data.</text>
</comment>
<keyword evidence="3" id="KW-1185">Reference proteome</keyword>
<dbReference type="Proteomes" id="UP001523369">
    <property type="component" value="Unassembled WGS sequence"/>
</dbReference>
<keyword evidence="1" id="KW-0472">Membrane</keyword>
<feature type="transmembrane region" description="Helical" evidence="1">
    <location>
        <begin position="41"/>
        <end position="67"/>
    </location>
</feature>
<reference evidence="2 3" key="1">
    <citation type="submission" date="2022-06" db="EMBL/GenBank/DDBJ databases">
        <title>New Species of the Genus Actinoplanes, ActinopZanes ferrugineus.</title>
        <authorList>
            <person name="Ding P."/>
        </authorList>
    </citation>
    <scope>NUCLEOTIDE SEQUENCE [LARGE SCALE GENOMIC DNA]</scope>
    <source>
        <strain evidence="2 3">TRM88003</strain>
    </source>
</reference>
<organism evidence="2 3">
    <name type="scientific">Paractinoplanes aksuensis</name>
    <dbReference type="NCBI Taxonomy" id="2939490"/>
    <lineage>
        <taxon>Bacteria</taxon>
        <taxon>Bacillati</taxon>
        <taxon>Actinomycetota</taxon>
        <taxon>Actinomycetes</taxon>
        <taxon>Micromonosporales</taxon>
        <taxon>Micromonosporaceae</taxon>
        <taxon>Paractinoplanes</taxon>
    </lineage>
</organism>
<keyword evidence="1" id="KW-0812">Transmembrane</keyword>
<evidence type="ECO:0000256" key="1">
    <source>
        <dbReference type="SAM" id="Phobius"/>
    </source>
</evidence>
<evidence type="ECO:0000313" key="3">
    <source>
        <dbReference type="Proteomes" id="UP001523369"/>
    </source>
</evidence>
<evidence type="ECO:0000313" key="2">
    <source>
        <dbReference type="EMBL" id="MCO8276776.1"/>
    </source>
</evidence>
<sequence length="113" mass="11808">MEIEIVSATMRPAALRAALEAEVPGVPFAERPPRYRAVDTAVVVALVSGGASAFAALISGAFSLAVARRAAQRPLVIRGRSASIEVPPDTPPEDIAKLVELARGLDEPVLELP</sequence>
<name>A0ABT1E4P6_9ACTN</name>